<organism evidence="1 2">
    <name type="scientific">Catharanthus roseus</name>
    <name type="common">Madagascar periwinkle</name>
    <name type="synonym">Vinca rosea</name>
    <dbReference type="NCBI Taxonomy" id="4058"/>
    <lineage>
        <taxon>Eukaryota</taxon>
        <taxon>Viridiplantae</taxon>
        <taxon>Streptophyta</taxon>
        <taxon>Embryophyta</taxon>
        <taxon>Tracheophyta</taxon>
        <taxon>Spermatophyta</taxon>
        <taxon>Magnoliopsida</taxon>
        <taxon>eudicotyledons</taxon>
        <taxon>Gunneridae</taxon>
        <taxon>Pentapetalae</taxon>
        <taxon>asterids</taxon>
        <taxon>lamiids</taxon>
        <taxon>Gentianales</taxon>
        <taxon>Apocynaceae</taxon>
        <taxon>Rauvolfioideae</taxon>
        <taxon>Vinceae</taxon>
        <taxon>Catharanthinae</taxon>
        <taxon>Catharanthus</taxon>
    </lineage>
</organism>
<protein>
    <submittedName>
        <fullName evidence="1">Uncharacterized protein</fullName>
    </submittedName>
</protein>
<keyword evidence="2" id="KW-1185">Reference proteome</keyword>
<comment type="caution">
    <text evidence="1">The sequence shown here is derived from an EMBL/GenBank/DDBJ whole genome shotgun (WGS) entry which is preliminary data.</text>
</comment>
<dbReference type="Proteomes" id="UP001060085">
    <property type="component" value="Linkage Group LG01"/>
</dbReference>
<accession>A0ACC0C995</accession>
<sequence length="133" mass="15328">MTRDAQGTVEPLQGPVTRVITSRMEEEHQEKIAIFKGIIQDLTWVPAKKRLEAFELPCTSRNFLNLQFKSPSDVNWLDMQEHQGIVTTDKAKQLNSHKDQIEQEQFQGINFDVQDFMGQYAKVLNKLEIGNLP</sequence>
<evidence type="ECO:0000313" key="2">
    <source>
        <dbReference type="Proteomes" id="UP001060085"/>
    </source>
</evidence>
<gene>
    <name evidence="1" type="ORF">M9H77_02568</name>
</gene>
<name>A0ACC0C995_CATRO</name>
<reference evidence="2" key="1">
    <citation type="journal article" date="2023" name="Nat. Plants">
        <title>Single-cell RNA sequencing provides a high-resolution roadmap for understanding the multicellular compartmentation of specialized metabolism.</title>
        <authorList>
            <person name="Sun S."/>
            <person name="Shen X."/>
            <person name="Li Y."/>
            <person name="Li Y."/>
            <person name="Wang S."/>
            <person name="Li R."/>
            <person name="Zhang H."/>
            <person name="Shen G."/>
            <person name="Guo B."/>
            <person name="Wei J."/>
            <person name="Xu J."/>
            <person name="St-Pierre B."/>
            <person name="Chen S."/>
            <person name="Sun C."/>
        </authorList>
    </citation>
    <scope>NUCLEOTIDE SEQUENCE [LARGE SCALE GENOMIC DNA]</scope>
</reference>
<dbReference type="EMBL" id="CM044701">
    <property type="protein sequence ID" value="KAI5681341.1"/>
    <property type="molecule type" value="Genomic_DNA"/>
</dbReference>
<proteinExistence type="predicted"/>
<evidence type="ECO:0000313" key="1">
    <source>
        <dbReference type="EMBL" id="KAI5681341.1"/>
    </source>
</evidence>